<reference evidence="4 6" key="2">
    <citation type="submission" date="2018-01" db="EMBL/GenBank/DDBJ databases">
        <title>Whole genome sequence of Azospirillum brasilense REC3 isolated from strawberry roots.</title>
        <authorList>
            <person name="Fontana C.A."/>
            <person name="Salazar S.M."/>
            <person name="Bassi D."/>
            <person name="Puglisi E."/>
            <person name="Lovaisa N.C."/>
            <person name="Toffoli L.M."/>
            <person name="Pedraza R."/>
            <person name="Cocconcelli P.S."/>
        </authorList>
    </citation>
    <scope>NUCLEOTIDE SEQUENCE [LARGE SCALE GENOMIC DNA]</scope>
    <source>
        <strain evidence="4 6">REC3</strain>
        <plasmid evidence="4">p40unnamed</plasmid>
    </source>
</reference>
<keyword evidence="1" id="KW-0732">Signal</keyword>
<gene>
    <name evidence="2" type="ORF">ABAZ39_16545</name>
    <name evidence="4" type="ORF">C1S70_30525</name>
    <name evidence="3" type="ORF">FH063_003307</name>
</gene>
<dbReference type="KEGG" id="abq:ABAZ39_16545"/>
<feature type="chain" id="PRO_5044405827" description="Lipoprotein" evidence="1">
    <location>
        <begin position="31"/>
        <end position="133"/>
    </location>
</feature>
<dbReference type="PROSITE" id="PS51257">
    <property type="entry name" value="PROKAR_LIPOPROTEIN"/>
    <property type="match status" value="1"/>
</dbReference>
<dbReference type="Proteomes" id="UP000027186">
    <property type="component" value="Plasmid AbAZ39_p1"/>
</dbReference>
<dbReference type="EMBL" id="POWG01000060">
    <property type="protein sequence ID" value="PNQ95119.1"/>
    <property type="molecule type" value="Genomic_DNA"/>
</dbReference>
<organism evidence="3 7">
    <name type="scientific">Azospirillum argentinense</name>
    <dbReference type="NCBI Taxonomy" id="2970906"/>
    <lineage>
        <taxon>Bacteria</taxon>
        <taxon>Pseudomonadati</taxon>
        <taxon>Pseudomonadota</taxon>
        <taxon>Alphaproteobacteria</taxon>
        <taxon>Rhodospirillales</taxon>
        <taxon>Azospirillaceae</taxon>
        <taxon>Azospirillum</taxon>
    </lineage>
</organism>
<evidence type="ECO:0000313" key="4">
    <source>
        <dbReference type="EMBL" id="PNQ95119.1"/>
    </source>
</evidence>
<dbReference type="Proteomes" id="UP000236268">
    <property type="component" value="Unassembled WGS sequence"/>
</dbReference>
<evidence type="ECO:0000313" key="5">
    <source>
        <dbReference type="Proteomes" id="UP000027186"/>
    </source>
</evidence>
<evidence type="ECO:0000313" key="6">
    <source>
        <dbReference type="Proteomes" id="UP000236268"/>
    </source>
</evidence>
<dbReference type="AlphaFoldDB" id="A0A5B0KMY8"/>
<accession>A0A060DKU6</accession>
<feature type="signal peptide" evidence="1">
    <location>
        <begin position="1"/>
        <end position="30"/>
    </location>
</feature>
<geneLocation type="plasmid" evidence="4">
    <name>p40unnamed</name>
</geneLocation>
<reference evidence="2 5" key="1">
    <citation type="journal article" date="2014" name="Genome Announc.">
        <title>Complete Genome Sequence of the Model Rhizosphere Strain Azospirillum brasilense Az39, Successfully Applied in Agriculture.</title>
        <authorList>
            <person name="Rivera D."/>
            <person name="Revale S."/>
            <person name="Molina R."/>
            <person name="Gualpa J."/>
            <person name="Puente M."/>
            <person name="Maroniche G."/>
            <person name="Paris G."/>
            <person name="Baker D."/>
            <person name="Clavijo B."/>
            <person name="McLay K."/>
            <person name="Spaepen S."/>
            <person name="Perticari A."/>
            <person name="Vazquez M."/>
            <person name="Wisniewski-Dye F."/>
            <person name="Watkins C."/>
            <person name="Martinez-Abarca F."/>
            <person name="Vanderleyden J."/>
            <person name="Cassan F."/>
        </authorList>
    </citation>
    <scope>NUCLEOTIDE SEQUENCE [LARGE SCALE GENOMIC DNA]</scope>
    <source>
        <strain evidence="2 5">Az39</strain>
        <plasmid evidence="2">AbAZ39_p1</plasmid>
    </source>
</reference>
<geneLocation type="plasmid" evidence="2 5">
    <name>AbAZ39_p1</name>
</geneLocation>
<reference evidence="3 7" key="3">
    <citation type="submission" date="2019-07" db="EMBL/GenBank/DDBJ databases">
        <title>Genome sequencing of the stress-tolerant strain Azospirillum brasilense Az19.</title>
        <authorList>
            <person name="Maroniche G.A."/>
            <person name="Garcia J.E."/>
            <person name="Pagnussat L."/>
            <person name="Amenta M."/>
            <person name="Creus C.M."/>
        </authorList>
    </citation>
    <scope>NUCLEOTIDE SEQUENCE [LARGE SCALE GENOMIC DNA]</scope>
    <source>
        <strain evidence="3 7">Az19</strain>
    </source>
</reference>
<evidence type="ECO:0000313" key="7">
    <source>
        <dbReference type="Proteomes" id="UP000325333"/>
    </source>
</evidence>
<dbReference type="EMBL" id="VEWN01000019">
    <property type="protein sequence ID" value="KAA1052900.1"/>
    <property type="molecule type" value="Genomic_DNA"/>
</dbReference>
<evidence type="ECO:0000256" key="1">
    <source>
        <dbReference type="SAM" id="SignalP"/>
    </source>
</evidence>
<evidence type="ECO:0000313" key="2">
    <source>
        <dbReference type="EMBL" id="AIB13552.1"/>
    </source>
</evidence>
<evidence type="ECO:0008006" key="8">
    <source>
        <dbReference type="Google" id="ProtNLM"/>
    </source>
</evidence>
<accession>A0A5B0KMY8</accession>
<keyword evidence="2" id="KW-0614">Plasmid</keyword>
<evidence type="ECO:0000313" key="3">
    <source>
        <dbReference type="EMBL" id="KAA1052900.1"/>
    </source>
</evidence>
<dbReference type="Proteomes" id="UP000325333">
    <property type="component" value="Unassembled WGS sequence"/>
</dbReference>
<sequence>MHMRALLPIHRPLATAVAFLMLAGCNVPQANDPNTVVALRWERPNSSQTDFQADVARCDYEVSAVVPPAQYHPFATNVWVLLQDQINISDAESRMRALMEKCLLAHDWQKVALFANARTSHPQALEFKPRQLQ</sequence>
<proteinExistence type="predicted"/>
<protein>
    <recommendedName>
        <fullName evidence="8">Lipoprotein</fullName>
    </recommendedName>
</protein>
<dbReference type="EMBL" id="CP007794">
    <property type="protein sequence ID" value="AIB13552.1"/>
    <property type="molecule type" value="Genomic_DNA"/>
</dbReference>
<name>A0A5B0KMY8_9PROT</name>